<dbReference type="Pfam" id="PF13833">
    <property type="entry name" value="EF-hand_8"/>
    <property type="match status" value="1"/>
</dbReference>
<dbReference type="InterPro" id="IPR050230">
    <property type="entry name" value="CALM/Myosin/TropC-like"/>
</dbReference>
<dbReference type="AlphaFoldDB" id="A0A8T2RLW9"/>
<name>A0A8T2RLW9_CERRI</name>
<accession>A0A8T2RLW9</accession>
<dbReference type="OMA" id="EIMTAKM"/>
<dbReference type="PANTHER" id="PTHR23048:SF59">
    <property type="entry name" value="EF-HAND SUPERFAMILY PROTEIN"/>
    <property type="match status" value="1"/>
</dbReference>
<dbReference type="GO" id="GO:0016460">
    <property type="term" value="C:myosin II complex"/>
    <property type="evidence" value="ECO:0007669"/>
    <property type="project" value="TreeGrafter"/>
</dbReference>
<dbReference type="Proteomes" id="UP000825935">
    <property type="component" value="Chromosome 26"/>
</dbReference>
<evidence type="ECO:0000256" key="1">
    <source>
        <dbReference type="ARBA" id="ARBA00022737"/>
    </source>
</evidence>
<sequence>MSRYGPSWANRTRHQPTDEQRQEIHEAFELFDTDGSGTIDAGELQVAMRALGFEASEREIDEMIKGIDKDGSGSIDFEEFLQMMTEKMGEKDTDREISKAFQLLMDPGTGTITFDKLKAAANAAGESISDAELWQMITEADKNGDGEVSEGEFVAIMKRANLF</sequence>
<evidence type="ECO:0000313" key="4">
    <source>
        <dbReference type="EMBL" id="KAH7297409.1"/>
    </source>
</evidence>
<protein>
    <recommendedName>
        <fullName evidence="3">EF-hand domain-containing protein</fullName>
    </recommendedName>
</protein>
<feature type="domain" description="EF-hand" evidence="3">
    <location>
        <begin position="55"/>
        <end position="90"/>
    </location>
</feature>
<dbReference type="PROSITE" id="PS00018">
    <property type="entry name" value="EF_HAND_1"/>
    <property type="match status" value="3"/>
</dbReference>
<dbReference type="Pfam" id="PF13499">
    <property type="entry name" value="EF-hand_7"/>
    <property type="match status" value="1"/>
</dbReference>
<gene>
    <name evidence="4" type="ORF">KP509_26G068400</name>
</gene>
<dbReference type="SMART" id="SM00054">
    <property type="entry name" value="EFh"/>
    <property type="match status" value="4"/>
</dbReference>
<dbReference type="GO" id="GO:0005509">
    <property type="term" value="F:calcium ion binding"/>
    <property type="evidence" value="ECO:0007669"/>
    <property type="project" value="InterPro"/>
</dbReference>
<feature type="domain" description="EF-hand" evidence="3">
    <location>
        <begin position="19"/>
        <end position="54"/>
    </location>
</feature>
<evidence type="ECO:0000259" key="3">
    <source>
        <dbReference type="PROSITE" id="PS50222"/>
    </source>
</evidence>
<dbReference type="SUPFAM" id="SSF47473">
    <property type="entry name" value="EF-hand"/>
    <property type="match status" value="1"/>
</dbReference>
<dbReference type="EMBL" id="CM035431">
    <property type="protein sequence ID" value="KAH7297409.1"/>
    <property type="molecule type" value="Genomic_DNA"/>
</dbReference>
<keyword evidence="5" id="KW-1185">Reference proteome</keyword>
<dbReference type="OrthoDB" id="26525at2759"/>
<dbReference type="PANTHER" id="PTHR23048">
    <property type="entry name" value="MYOSIN LIGHT CHAIN 1, 3"/>
    <property type="match status" value="1"/>
</dbReference>
<evidence type="ECO:0000256" key="2">
    <source>
        <dbReference type="ARBA" id="ARBA00022837"/>
    </source>
</evidence>
<keyword evidence="1" id="KW-0677">Repeat</keyword>
<keyword evidence="2" id="KW-0106">Calcium</keyword>
<dbReference type="CDD" id="cd00051">
    <property type="entry name" value="EFh"/>
    <property type="match status" value="1"/>
</dbReference>
<feature type="domain" description="EF-hand" evidence="3">
    <location>
        <begin position="128"/>
        <end position="163"/>
    </location>
</feature>
<evidence type="ECO:0000313" key="5">
    <source>
        <dbReference type="Proteomes" id="UP000825935"/>
    </source>
</evidence>
<dbReference type="InterPro" id="IPR002048">
    <property type="entry name" value="EF_hand_dom"/>
</dbReference>
<dbReference type="Gene3D" id="1.10.238.10">
    <property type="entry name" value="EF-hand"/>
    <property type="match status" value="2"/>
</dbReference>
<proteinExistence type="predicted"/>
<reference evidence="4" key="1">
    <citation type="submission" date="2021-08" db="EMBL/GenBank/DDBJ databases">
        <title>WGS assembly of Ceratopteris richardii.</title>
        <authorList>
            <person name="Marchant D.B."/>
            <person name="Chen G."/>
            <person name="Jenkins J."/>
            <person name="Shu S."/>
            <person name="Leebens-Mack J."/>
            <person name="Grimwood J."/>
            <person name="Schmutz J."/>
            <person name="Soltis P."/>
            <person name="Soltis D."/>
            <person name="Chen Z.-H."/>
        </authorList>
    </citation>
    <scope>NUCLEOTIDE SEQUENCE</scope>
    <source>
        <strain evidence="4">Whitten #5841</strain>
        <tissue evidence="4">Leaf</tissue>
    </source>
</reference>
<dbReference type="FunFam" id="1.10.238.10:FF:000178">
    <property type="entry name" value="Calmodulin-2 A"/>
    <property type="match status" value="1"/>
</dbReference>
<organism evidence="4 5">
    <name type="scientific">Ceratopteris richardii</name>
    <name type="common">Triangle waterfern</name>
    <dbReference type="NCBI Taxonomy" id="49495"/>
    <lineage>
        <taxon>Eukaryota</taxon>
        <taxon>Viridiplantae</taxon>
        <taxon>Streptophyta</taxon>
        <taxon>Embryophyta</taxon>
        <taxon>Tracheophyta</taxon>
        <taxon>Polypodiopsida</taxon>
        <taxon>Polypodiidae</taxon>
        <taxon>Polypodiales</taxon>
        <taxon>Pteridineae</taxon>
        <taxon>Pteridaceae</taxon>
        <taxon>Parkerioideae</taxon>
        <taxon>Ceratopteris</taxon>
    </lineage>
</organism>
<dbReference type="InterPro" id="IPR018247">
    <property type="entry name" value="EF_Hand_1_Ca_BS"/>
</dbReference>
<dbReference type="InterPro" id="IPR011992">
    <property type="entry name" value="EF-hand-dom_pair"/>
</dbReference>
<comment type="caution">
    <text evidence="4">The sequence shown here is derived from an EMBL/GenBank/DDBJ whole genome shotgun (WGS) entry which is preliminary data.</text>
</comment>
<dbReference type="PROSITE" id="PS50222">
    <property type="entry name" value="EF_HAND_2"/>
    <property type="match status" value="3"/>
</dbReference>